<reference evidence="7" key="1">
    <citation type="journal article" date="2009" name="Genome Res.">
        <title>Comparative genomic analyses of the human fungal pathogens Coccidioides and their relatives.</title>
        <authorList>
            <person name="Sharpton T.J."/>
            <person name="Stajich J.E."/>
            <person name="Rounsley S.D."/>
            <person name="Gardner M.J."/>
            <person name="Wortman J.R."/>
            <person name="Jordar V.S."/>
            <person name="Maiti R."/>
            <person name="Kodira C.D."/>
            <person name="Neafsey D.E."/>
            <person name="Zeng Q."/>
            <person name="Hung C.-Y."/>
            <person name="McMahan C."/>
            <person name="Muszewska A."/>
            <person name="Grynberg M."/>
            <person name="Mandel M.A."/>
            <person name="Kellner E.M."/>
            <person name="Barker B.M."/>
            <person name="Galgiani J.N."/>
            <person name="Orbach M.J."/>
            <person name="Kirkland T.N."/>
            <person name="Cole G.T."/>
            <person name="Henn M.R."/>
            <person name="Birren B.W."/>
            <person name="Taylor J.W."/>
        </authorList>
    </citation>
    <scope>NUCLEOTIDE SEQUENCE [LARGE SCALE GENOMIC DNA]</scope>
    <source>
        <strain evidence="7">RS</strain>
    </source>
</reference>
<feature type="domain" description="DNA2/NAM7 helicase-like C-terminal" evidence="4">
    <location>
        <begin position="689"/>
        <end position="872"/>
    </location>
</feature>
<dbReference type="SUPFAM" id="SSF52540">
    <property type="entry name" value="P-loop containing nucleoside triphosphate hydrolases"/>
    <property type="match status" value="1"/>
</dbReference>
<dbReference type="AlphaFoldDB" id="A0A0E1RWW5"/>
<dbReference type="Pfam" id="PF13087">
    <property type="entry name" value="AAA_12"/>
    <property type="match status" value="1"/>
</dbReference>
<keyword evidence="1 6" id="KW-0347">Helicase</keyword>
<feature type="domain" description="DNA2/NAM7 helicase helicase" evidence="3">
    <location>
        <begin position="579"/>
        <end position="673"/>
    </location>
</feature>
<dbReference type="InterPro" id="IPR057373">
    <property type="entry name" value="ZNFX1"/>
</dbReference>
<dbReference type="Gene3D" id="3.40.50.300">
    <property type="entry name" value="P-loop containing nucleotide triphosphate hydrolases"/>
    <property type="match status" value="2"/>
</dbReference>
<evidence type="ECO:0000259" key="4">
    <source>
        <dbReference type="Pfam" id="PF13087"/>
    </source>
</evidence>
<keyword evidence="1 6" id="KW-0067">ATP-binding</keyword>
<dbReference type="InterPro" id="IPR045055">
    <property type="entry name" value="DNA2/NAM7-like"/>
</dbReference>
<dbReference type="OMA" id="EWIMVEA"/>
<evidence type="ECO:0000256" key="2">
    <source>
        <dbReference type="SAM" id="MobiDB-lite"/>
    </source>
</evidence>
<dbReference type="FunFam" id="3.40.50.300:FF:001366">
    <property type="entry name" value="ATP binding protein, putative"/>
    <property type="match status" value="1"/>
</dbReference>
<dbReference type="GO" id="GO:0004386">
    <property type="term" value="F:helicase activity"/>
    <property type="evidence" value="ECO:0007669"/>
    <property type="project" value="UniProtKB-KW"/>
</dbReference>
<sequence>MASRHFGLPHRGGTPTNVPASVPLNRSIGEYVKAASHVAESGSWTGKTEVPSSGEILGIDADINPGDAVFLLPNQINGPWRSREMYLKAHYELLREDAVAPLRDAVAYVRQDPRMQDTLDICIYEKVRIVGITCAQSGIAIRVQFSIARAGKNIVWEYSQRLTTGKIVALTPANDNFKSRCVVAVVAARPLEGLKSHPCQIDLFFANPDHAAFDYQQEWLMVESRNGYYEALRHTLLALQKMSKESFPLHEYICDLKHDVEPPEYVKRNPVIDASPLFPLANGVSHINMLREWPNPPKGLDTSQWGALQHILTKRLSVVQGPPGTGKTHVSVVAIRTLLSNIGPKDPPIIIAAQTNHALDQLLRHVSTFERNYVRVGGRSMDLEIRKRTVYELRKKYNIPFIPGGALGLARKQYRLLSDKVAELIQPFTLDRSGMPLQAALFLKLELITQSQHDSLLRGAEGWIHSGDEIDPVSAWLGEQMIKYDPTYKMENFGFVEDEIDLEYEQLKELEAEQGLDDDDYENLRGHYIALKEGFTGRTNLMLAGKTVSNQYLKYDDMWKIPARARGNVYSILQKRAKEIISEKLRSLMKEYNTTASNLKIGKWERDLIILRDARVIGMTTTGLSKYRALVSSLKPRIILVEEAAEVIEAPVAAACVESLEHLILVGDHKQLQGQCALKELEGDPFYLNISMFERLVHNGVEFKCLAKQRRMAPEIRRILTPIYDNLEDHEDVLNRPGVPGMGNVSSYFFCHSWPESSDSLLSKYNESEAKMVVGFYLYLYMNGIPAEDITVLTFYNGQRKKILKALKEVPLLQGQYSKVATVDSYQGEENEIVLLSLVRSGGRNIGFLSIENRVCVALSRAKRGFYIFGNAEALSIHNGLWWEIVQIMRKEPKRLGYYIPVTCAGHDKKTLVRDPETWKKLDGGCLSPCGASLDCGHKCPLRCHAFPHKAVKCERPCLKLLPCGHECKWKCFRPCECDCGIAHRSAIQPRVPQYPKNAAPLTSAEQMASVQHYRDFANGGAKEADAQLALQTSRLAVNEKLRLADEQAYASLFGEVTTDVSTTGNPLMERVADTGGTSRFRVVQFYSAAPTQVNGGSMKEEPSLLDL</sequence>
<organism evidence="6 7">
    <name type="scientific">Coccidioides immitis (strain RS)</name>
    <name type="common">Valley fever fungus</name>
    <dbReference type="NCBI Taxonomy" id="246410"/>
    <lineage>
        <taxon>Eukaryota</taxon>
        <taxon>Fungi</taxon>
        <taxon>Dikarya</taxon>
        <taxon>Ascomycota</taxon>
        <taxon>Pezizomycotina</taxon>
        <taxon>Eurotiomycetes</taxon>
        <taxon>Eurotiomycetidae</taxon>
        <taxon>Onygenales</taxon>
        <taxon>Onygenaceae</taxon>
        <taxon>Coccidioides</taxon>
    </lineage>
</organism>
<dbReference type="GeneID" id="4561843"/>
<dbReference type="GO" id="GO:0031380">
    <property type="term" value="C:nuclear RNA-directed RNA polymerase complex"/>
    <property type="evidence" value="ECO:0007669"/>
    <property type="project" value="TreeGrafter"/>
</dbReference>
<dbReference type="Proteomes" id="UP000001261">
    <property type="component" value="Unassembled WGS sequence"/>
</dbReference>
<dbReference type="InterPro" id="IPR047187">
    <property type="entry name" value="SF1_C_Upf1"/>
</dbReference>
<dbReference type="Pfam" id="PF13086">
    <property type="entry name" value="AAA_11"/>
    <property type="match status" value="2"/>
</dbReference>
<dbReference type="PANTHER" id="PTHR10887">
    <property type="entry name" value="DNA2/NAM7 HELICASE FAMILY"/>
    <property type="match status" value="1"/>
</dbReference>
<keyword evidence="1 6" id="KW-0547">Nucleotide-binding</keyword>
<name>A0A0E1RWW5_COCIM</name>
<dbReference type="InterPro" id="IPR041679">
    <property type="entry name" value="DNA2/NAM7-like_C"/>
</dbReference>
<dbReference type="VEuPathDB" id="FungiDB:CIMG_06694"/>
<keyword evidence="7" id="KW-1185">Reference proteome</keyword>
<reference evidence="7" key="2">
    <citation type="journal article" date="2010" name="Genome Res.">
        <title>Population genomic sequencing of Coccidioides fungi reveals recent hybridization and transposon control.</title>
        <authorList>
            <person name="Neafsey D.E."/>
            <person name="Barker B.M."/>
            <person name="Sharpton T.J."/>
            <person name="Stajich J.E."/>
            <person name="Park D.J."/>
            <person name="Whiston E."/>
            <person name="Hung C.-Y."/>
            <person name="McMahan C."/>
            <person name="White J."/>
            <person name="Sykes S."/>
            <person name="Heiman D."/>
            <person name="Young S."/>
            <person name="Zeng Q."/>
            <person name="Abouelleil A."/>
            <person name="Aftuck L."/>
            <person name="Bessette D."/>
            <person name="Brown A."/>
            <person name="FitzGerald M."/>
            <person name="Lui A."/>
            <person name="Macdonald J.P."/>
            <person name="Priest M."/>
            <person name="Orbach M.J."/>
            <person name="Galgiani J.N."/>
            <person name="Kirkland T.N."/>
            <person name="Cole G.T."/>
            <person name="Birren B.W."/>
            <person name="Henn M.R."/>
            <person name="Taylor J.W."/>
            <person name="Rounsley S.D."/>
        </authorList>
    </citation>
    <scope>GENOME REANNOTATION</scope>
    <source>
        <strain evidence="7">RS</strain>
    </source>
</reference>
<dbReference type="Pfam" id="PF25396">
    <property type="entry name" value="ZNFX1"/>
    <property type="match status" value="1"/>
</dbReference>
<feature type="domain" description="ZNFX1" evidence="5">
    <location>
        <begin position="118"/>
        <end position="225"/>
    </location>
</feature>
<dbReference type="EMBL" id="GG704912">
    <property type="protein sequence ID" value="EAS31215.2"/>
    <property type="molecule type" value="Genomic_DNA"/>
</dbReference>
<keyword evidence="1 6" id="KW-0378">Hydrolase</keyword>
<dbReference type="InterPro" id="IPR041677">
    <property type="entry name" value="DNA2/NAM7_AAA_11"/>
</dbReference>
<accession>A0A0E1RWW5</accession>
<dbReference type="PANTHER" id="PTHR10887:SF341">
    <property type="entry name" value="NFX1-TYPE ZINC FINGER-CONTAINING PROTEIN 1"/>
    <property type="match status" value="1"/>
</dbReference>
<dbReference type="GO" id="GO:0031048">
    <property type="term" value="P:regulatory ncRNA-mediated heterochromatin formation"/>
    <property type="evidence" value="ECO:0007669"/>
    <property type="project" value="TreeGrafter"/>
</dbReference>
<dbReference type="CDD" id="cd18808">
    <property type="entry name" value="SF1_C_Upf1"/>
    <property type="match status" value="1"/>
</dbReference>
<dbReference type="InParanoid" id="A0A0E1RWW5"/>
<dbReference type="KEGG" id="cim:CIMG_06694"/>
<evidence type="ECO:0000313" key="6">
    <source>
        <dbReference type="EMBL" id="EAS31215.2"/>
    </source>
</evidence>
<dbReference type="STRING" id="246410.A0A0E1RWW5"/>
<dbReference type="RefSeq" id="XP_001242798.2">
    <property type="nucleotide sequence ID" value="XM_001242797.2"/>
</dbReference>
<dbReference type="CDD" id="cd06008">
    <property type="entry name" value="NF-X1-zinc-finger"/>
    <property type="match status" value="1"/>
</dbReference>
<evidence type="ECO:0000259" key="3">
    <source>
        <dbReference type="Pfam" id="PF13086"/>
    </source>
</evidence>
<dbReference type="OrthoDB" id="409395at2759"/>
<evidence type="ECO:0000313" key="7">
    <source>
        <dbReference type="Proteomes" id="UP000001261"/>
    </source>
</evidence>
<dbReference type="InterPro" id="IPR027417">
    <property type="entry name" value="P-loop_NTPase"/>
</dbReference>
<gene>
    <name evidence="6" type="ORF">CIMG_06694</name>
</gene>
<evidence type="ECO:0000259" key="5">
    <source>
        <dbReference type="Pfam" id="PF25396"/>
    </source>
</evidence>
<feature type="region of interest" description="Disordered" evidence="2">
    <location>
        <begin position="1"/>
        <end position="21"/>
    </location>
</feature>
<feature type="domain" description="DNA2/NAM7 helicase helicase" evidence="3">
    <location>
        <begin position="300"/>
        <end position="380"/>
    </location>
</feature>
<evidence type="ECO:0000256" key="1">
    <source>
        <dbReference type="ARBA" id="ARBA00022806"/>
    </source>
</evidence>
<protein>
    <submittedName>
        <fullName evidence="6">DEAD box helicase</fullName>
    </submittedName>
</protein>
<proteinExistence type="predicted"/>